<dbReference type="AlphaFoldDB" id="A0A268P083"/>
<protein>
    <recommendedName>
        <fullName evidence="3">Type I-B CRISPR-associated protein Cas8b1/Cst1</fullName>
    </recommendedName>
</protein>
<evidence type="ECO:0008006" key="3">
    <source>
        <dbReference type="Google" id="ProtNLM"/>
    </source>
</evidence>
<dbReference type="RefSeq" id="WP_095326539.1">
    <property type="nucleotide sequence ID" value="NZ_NPCC01000011.1"/>
</dbReference>
<proteinExistence type="predicted"/>
<dbReference type="EMBL" id="NPCC01000011">
    <property type="protein sequence ID" value="PAE89162.1"/>
    <property type="molecule type" value="Genomic_DNA"/>
</dbReference>
<name>A0A268P083_SHOCL</name>
<dbReference type="Proteomes" id="UP000216207">
    <property type="component" value="Unassembled WGS sequence"/>
</dbReference>
<evidence type="ECO:0000313" key="2">
    <source>
        <dbReference type="Proteomes" id="UP000216207"/>
    </source>
</evidence>
<organism evidence="1 2">
    <name type="scientific">Shouchella clausii</name>
    <name type="common">Alkalihalobacillus clausii</name>
    <dbReference type="NCBI Taxonomy" id="79880"/>
    <lineage>
        <taxon>Bacteria</taxon>
        <taxon>Bacillati</taxon>
        <taxon>Bacillota</taxon>
        <taxon>Bacilli</taxon>
        <taxon>Bacillales</taxon>
        <taxon>Bacillaceae</taxon>
        <taxon>Shouchella</taxon>
    </lineage>
</organism>
<reference evidence="1 2" key="1">
    <citation type="submission" date="2017-07" db="EMBL/GenBank/DDBJ databases">
        <title>Isolation and whole genome analysis of endospore-forming bacteria from heroin.</title>
        <authorList>
            <person name="Kalinowski J."/>
            <person name="Ahrens B."/>
            <person name="Al-Dilaimi A."/>
            <person name="Winkler A."/>
            <person name="Wibberg D."/>
            <person name="Schleenbecker U."/>
            <person name="Ruckert C."/>
            <person name="Wolfel R."/>
            <person name="Grass G."/>
        </authorList>
    </citation>
    <scope>NUCLEOTIDE SEQUENCE [LARGE SCALE GENOMIC DNA]</scope>
    <source>
        <strain evidence="1 2">7539</strain>
    </source>
</reference>
<accession>A0A268P083</accession>
<evidence type="ECO:0000313" key="1">
    <source>
        <dbReference type="EMBL" id="PAE89162.1"/>
    </source>
</evidence>
<sequence length="599" mass="68301">MSAIHIEAEDWVMTAALIGVVRLCGEEVITSTGVSLGKHHLKEIPKKYFDYLLTHFSIVDRDVDRMQWHVNRANKKPEQVKDCAKEIRKMMGEQAKKVEKYFAGTDEAVQLKTILDKLKAVKAKDDGSVIAEAVNEYKQIMSTAFINEKLTLNYVKAVILSPLYGMPSFLNISFSADTREAYEQQFYKDFVYAAELDFEFYEQVKNGYQLETLLPFLKEREEYKPFKDWLKKLKKASSPELLHAFFTEEQLPCSFVPGLVATQSFEEMVFSPLALSKEKATNFNWEFNRNTPVPISGLARLLLFLVPIGLATYTRKVGSTTSSETLRFSGLILSQQLFPEIVKQNEQLFAERQLKGTTFGEAILTVLGDASVKAEKKAQSYMYVEFFSNYQAKKTLLDYYHMPSYLVDYLNNHGRSLFQFKHAELRDRFVRMSMKGIDTKQVVFDYIRVAIKEPFHAGGAFSAVKERKRLNQAKKGVSDLTNQDKRISFIFMKGAELRSKYVRPSTSTEETGVYQASGQKKLEGIAYRLLNSVKAGNRHAFMDTVFRMYMGTGLTIPTIFTDINKEQGLDFETIASAFITGLLADKDRSNNKEEAKANG</sequence>
<gene>
    <name evidence="1" type="ORF">CHH72_09995</name>
</gene>
<comment type="caution">
    <text evidence="1">The sequence shown here is derived from an EMBL/GenBank/DDBJ whole genome shotgun (WGS) entry which is preliminary data.</text>
</comment>